<dbReference type="InterPro" id="IPR012337">
    <property type="entry name" value="RNaseH-like_sf"/>
</dbReference>
<name>A0A848DIF2_9PSEU</name>
<evidence type="ECO:0008006" key="3">
    <source>
        <dbReference type="Google" id="ProtNLM"/>
    </source>
</evidence>
<dbReference type="RefSeq" id="WP_169412961.1">
    <property type="nucleotide sequence ID" value="NZ_JAAXKZ010000034.1"/>
</dbReference>
<protein>
    <recommendedName>
        <fullName evidence="3">NurA domain-containing protein</fullName>
    </recommendedName>
</protein>
<evidence type="ECO:0000313" key="2">
    <source>
        <dbReference type="Proteomes" id="UP000586918"/>
    </source>
</evidence>
<proteinExistence type="predicted"/>
<dbReference type="SUPFAM" id="SSF53098">
    <property type="entry name" value="Ribonuclease H-like"/>
    <property type="match status" value="1"/>
</dbReference>
<sequence length="319" mass="33927">MRFAVDPWDPSYGSSLDAENLGESTARVVADVELPADRWRPVDPEPGVTPPSATLFVDGVRRIDAQVWVDEPDAAAASPGLCASYAAGVVCCCDDGAHLAAVDVRRGLFTTAAHAVDVATTAGIYRASLAEARPDIAPAQALSLALQSRLADVEITTAVAARSGLSTPDDLLVVDGPLRGRQHLPRALGYIKSHRSEYLPARLSGLVATLGAGQRTPVFLLGSSWDRYTWYLRLPCAPGAPWAGIVRLECSATLTGEAAIAMAWLSQATLCRYASEGYKDARAPQNLYPIAGLERQLRRRLGDAGLLYRALRAAARPPA</sequence>
<evidence type="ECO:0000313" key="1">
    <source>
        <dbReference type="EMBL" id="NMH92244.1"/>
    </source>
</evidence>
<reference evidence="1 2" key="1">
    <citation type="submission" date="2020-04" db="EMBL/GenBank/DDBJ databases">
        <authorList>
            <person name="Klaysubun C."/>
            <person name="Duangmal K."/>
            <person name="Lipun K."/>
        </authorList>
    </citation>
    <scope>NUCLEOTIDE SEQUENCE [LARGE SCALE GENOMIC DNA]</scope>
    <source>
        <strain evidence="1 2">DSM 45300</strain>
    </source>
</reference>
<dbReference type="AlphaFoldDB" id="A0A848DIF2"/>
<dbReference type="EMBL" id="JAAXKZ010000034">
    <property type="protein sequence ID" value="NMH92244.1"/>
    <property type="molecule type" value="Genomic_DNA"/>
</dbReference>
<dbReference type="Proteomes" id="UP000586918">
    <property type="component" value="Unassembled WGS sequence"/>
</dbReference>
<comment type="caution">
    <text evidence="1">The sequence shown here is derived from an EMBL/GenBank/DDBJ whole genome shotgun (WGS) entry which is preliminary data.</text>
</comment>
<organism evidence="1 2">
    <name type="scientific">Pseudonocardia bannensis</name>
    <dbReference type="NCBI Taxonomy" id="630973"/>
    <lineage>
        <taxon>Bacteria</taxon>
        <taxon>Bacillati</taxon>
        <taxon>Actinomycetota</taxon>
        <taxon>Actinomycetes</taxon>
        <taxon>Pseudonocardiales</taxon>
        <taxon>Pseudonocardiaceae</taxon>
        <taxon>Pseudonocardia</taxon>
    </lineage>
</organism>
<keyword evidence="2" id="KW-1185">Reference proteome</keyword>
<gene>
    <name evidence="1" type="ORF">HF519_11815</name>
</gene>
<accession>A0A848DIF2</accession>